<evidence type="ECO:0000256" key="9">
    <source>
        <dbReference type="ARBA" id="ARBA00022968"/>
    </source>
</evidence>
<evidence type="ECO:0000313" key="17">
    <source>
        <dbReference type="EMBL" id="CAG2249098.1"/>
    </source>
</evidence>
<keyword evidence="10" id="KW-1133">Transmembrane helix</keyword>
<dbReference type="EC" id="5.1.3.17" evidence="6"/>
<evidence type="ECO:0000256" key="6">
    <source>
        <dbReference type="ARBA" id="ARBA00012087"/>
    </source>
</evidence>
<evidence type="ECO:0000256" key="4">
    <source>
        <dbReference type="ARBA" id="ARBA00005093"/>
    </source>
</evidence>
<evidence type="ECO:0000256" key="11">
    <source>
        <dbReference type="ARBA" id="ARBA00023136"/>
    </source>
</evidence>
<dbReference type="Gene3D" id="2.120.10.30">
    <property type="entry name" value="TolB, C-terminal domain"/>
    <property type="match status" value="1"/>
</dbReference>
<evidence type="ECO:0000256" key="3">
    <source>
        <dbReference type="ARBA" id="ARBA00004841"/>
    </source>
</evidence>
<dbReference type="GO" id="GO:0005794">
    <property type="term" value="C:Golgi apparatus"/>
    <property type="evidence" value="ECO:0007669"/>
    <property type="project" value="TreeGrafter"/>
</dbReference>
<dbReference type="SUPFAM" id="SSF48208">
    <property type="entry name" value="Six-hairpin glycosidases"/>
    <property type="match status" value="1"/>
</dbReference>
<evidence type="ECO:0000256" key="12">
    <source>
        <dbReference type="ARBA" id="ARBA00023235"/>
    </source>
</evidence>
<dbReference type="InterPro" id="IPR008928">
    <property type="entry name" value="6-hairpin_glycosidase_sf"/>
</dbReference>
<proteinExistence type="inferred from homology"/>
<evidence type="ECO:0000256" key="5">
    <source>
        <dbReference type="ARBA" id="ARBA00005584"/>
    </source>
</evidence>
<comment type="catalytic activity">
    <reaction evidence="1">
        <text>[heparosan-N-sulfate](n) = [heparan-N-sulfate](n)</text>
        <dbReference type="Rhea" id="RHEA:20197"/>
        <dbReference type="Rhea" id="RHEA-COMP:9556"/>
        <dbReference type="Rhea" id="RHEA-COMP:9557"/>
        <dbReference type="ChEBI" id="CHEBI:58041"/>
        <dbReference type="ChEBI" id="CHEBI:58287"/>
        <dbReference type="EC" id="5.1.3.17"/>
    </reaction>
</comment>
<organism evidence="17 18">
    <name type="scientific">Mytilus edulis</name>
    <name type="common">Blue mussel</name>
    <dbReference type="NCBI Taxonomy" id="6550"/>
    <lineage>
        <taxon>Eukaryota</taxon>
        <taxon>Metazoa</taxon>
        <taxon>Spiralia</taxon>
        <taxon>Lophotrochozoa</taxon>
        <taxon>Mollusca</taxon>
        <taxon>Bivalvia</taxon>
        <taxon>Autobranchia</taxon>
        <taxon>Pteriomorphia</taxon>
        <taxon>Mytilida</taxon>
        <taxon>Mytiloidea</taxon>
        <taxon>Mytilidae</taxon>
        <taxon>Mytilinae</taxon>
        <taxon>Mytilus</taxon>
    </lineage>
</organism>
<dbReference type="SUPFAM" id="SSF101898">
    <property type="entry name" value="NHL repeat"/>
    <property type="match status" value="1"/>
</dbReference>
<dbReference type="InterPro" id="IPR001258">
    <property type="entry name" value="NHL_repeat"/>
</dbReference>
<keyword evidence="8" id="KW-0677">Repeat</keyword>
<comment type="pathway">
    <text evidence="3">Glycan metabolism; heparin biosynthesis.</text>
</comment>
<sequence>MMVVRVQSRSFEHINLKLQQTIDTNNYGNIRGTCLLPDGRMVFSSSRYGHGTITVLNANGSLSFDVNLPSSSFDVTYITEDNTLAVSSGWSAAQCIYIIDMQTQKIKKTISVKDYIYGITYNGTGLICSGRHQRIRMINPNDETISDIVGGEITDNCYVTSFGNKLYHTNPDDNTVKCNDQQGIKQWTFQNRSCLKMPTGISVDNDGNIYVVDRESYNLIMISPDGKRQRQLLSAKDALSEPWAIHFSKERKMLIVANIRGREAFLYSVYGSIESYDGYERFEFQHSYSKVHPIPEEYSPGGIFMSFEFYNVEERNRVKCLTGQYGVPMSTQWTSSGHYYPIQIAQFGLSHYSKHLAGPKPKVQVLEDGESGDTSEWLLPDRRSQLAVKTDVDFTDNSIIEFDTSENLKNPGITISMDEKKLSTLSLDIKFISNGSLTVLLRTGDGNLFRIHYVLGDTLIYLQKRDLYYGLGSKARGKWLHITRMVMVDFQKGLALSMSKSKVAKFKRNARIAAICLRGHGLVDNVTLSSAAHLEHFFDAANYLVNQQDDQGGWPIMVQRKLVPAVLELDAGWYSAMGQGQSISLLVRAYIVSKDQKYLDAAERALDVFEIKSGDGGVLTKFAGVYDWYEEYPTTPSSYVLNGFIYSLLGLYDLKEVASGKGAAHATRLFDVGMKTLKNMLLMFDSGSGTFYDLRHLTLGGAPNRARWDYHTVHINQLNLLSLIDNDPLFTTTAKRWTDYMKGKLSPHN</sequence>
<keyword evidence="7" id="KW-0812">Transmembrane</keyword>
<evidence type="ECO:0000256" key="14">
    <source>
        <dbReference type="PROSITE-ProRule" id="PRU00504"/>
    </source>
</evidence>
<dbReference type="InterPro" id="IPR011042">
    <property type="entry name" value="6-blade_b-propeller_TolB-like"/>
</dbReference>
<comment type="pathway">
    <text evidence="4">Glycan metabolism; heparan sulfate biosynthesis.</text>
</comment>
<evidence type="ECO:0000256" key="7">
    <source>
        <dbReference type="ARBA" id="ARBA00022692"/>
    </source>
</evidence>
<feature type="domain" description="D-glucuronyl C5-epimerase beta-sandwich" evidence="16">
    <location>
        <begin position="397"/>
        <end position="520"/>
    </location>
</feature>
<dbReference type="OrthoDB" id="5914444at2759"/>
<keyword evidence="12 17" id="KW-0413">Isomerase</keyword>
<reference evidence="17" key="1">
    <citation type="submission" date="2021-03" db="EMBL/GenBank/DDBJ databases">
        <authorList>
            <person name="Bekaert M."/>
        </authorList>
    </citation>
    <scope>NUCLEOTIDE SEQUENCE</scope>
</reference>
<name>A0A8S3UV38_MYTED</name>
<dbReference type="Pfam" id="PF06662">
    <property type="entry name" value="C5-epim_C"/>
    <property type="match status" value="1"/>
</dbReference>
<evidence type="ECO:0000256" key="13">
    <source>
        <dbReference type="ARBA" id="ARBA00037847"/>
    </source>
</evidence>
<dbReference type="InterPro" id="IPR010598">
    <property type="entry name" value="C5-epim_C"/>
</dbReference>
<dbReference type="GO" id="GO:0005975">
    <property type="term" value="P:carbohydrate metabolic process"/>
    <property type="evidence" value="ECO:0007669"/>
    <property type="project" value="InterPro"/>
</dbReference>
<dbReference type="InterPro" id="IPR039721">
    <property type="entry name" value="C5-epimerase"/>
</dbReference>
<evidence type="ECO:0000259" key="16">
    <source>
        <dbReference type="Pfam" id="PF21174"/>
    </source>
</evidence>
<accession>A0A8S3UV38</accession>
<comment type="caution">
    <text evidence="17">The sequence shown here is derived from an EMBL/GenBank/DDBJ whole genome shotgun (WGS) entry which is preliminary data.</text>
</comment>
<dbReference type="Pfam" id="PF21174">
    <property type="entry name" value="Glce_b_sandwich"/>
    <property type="match status" value="1"/>
</dbReference>
<dbReference type="PROSITE" id="PS51125">
    <property type="entry name" value="NHL"/>
    <property type="match status" value="1"/>
</dbReference>
<evidence type="ECO:0000256" key="2">
    <source>
        <dbReference type="ARBA" id="ARBA00004606"/>
    </source>
</evidence>
<dbReference type="Pfam" id="PF01436">
    <property type="entry name" value="NHL"/>
    <property type="match status" value="1"/>
</dbReference>
<dbReference type="InterPro" id="IPR015943">
    <property type="entry name" value="WD40/YVTN_repeat-like_dom_sf"/>
</dbReference>
<comment type="similarity">
    <text evidence="5">Belongs to the D-glucuronyl C5-epimerase family.</text>
</comment>
<comment type="subcellular location">
    <subcellularLocation>
        <location evidence="13">Endomembrane system</location>
        <topology evidence="13">Single-pass membrane protein</topology>
    </subcellularLocation>
    <subcellularLocation>
        <location evidence="2">Membrane</location>
        <topology evidence="2">Single-pass type II membrane protein</topology>
    </subcellularLocation>
</comment>
<keyword evidence="18" id="KW-1185">Reference proteome</keyword>
<dbReference type="PANTHER" id="PTHR13174:SF3">
    <property type="entry name" value="D-GLUCURONYL C5-EPIMERASE"/>
    <property type="match status" value="1"/>
</dbReference>
<dbReference type="AlphaFoldDB" id="A0A8S3UV38"/>
<evidence type="ECO:0000259" key="15">
    <source>
        <dbReference type="Pfam" id="PF06662"/>
    </source>
</evidence>
<keyword evidence="9" id="KW-0735">Signal-anchor</keyword>
<feature type="domain" description="D-glucuronyl C5-epimerase C-terminal" evidence="15">
    <location>
        <begin position="548"/>
        <end position="738"/>
    </location>
</feature>
<evidence type="ECO:0000256" key="10">
    <source>
        <dbReference type="ARBA" id="ARBA00022989"/>
    </source>
</evidence>
<evidence type="ECO:0000256" key="1">
    <source>
        <dbReference type="ARBA" id="ARBA00000434"/>
    </source>
</evidence>
<keyword evidence="11" id="KW-0472">Membrane</keyword>
<evidence type="ECO:0000313" key="18">
    <source>
        <dbReference type="Proteomes" id="UP000683360"/>
    </source>
</evidence>
<dbReference type="EMBL" id="CAJPWZ010002960">
    <property type="protein sequence ID" value="CAG2249098.1"/>
    <property type="molecule type" value="Genomic_DNA"/>
</dbReference>
<feature type="repeat" description="NHL" evidence="14">
    <location>
        <begin position="195"/>
        <end position="225"/>
    </location>
</feature>
<evidence type="ECO:0000256" key="8">
    <source>
        <dbReference type="ARBA" id="ARBA00022737"/>
    </source>
</evidence>
<dbReference type="InterPro" id="IPR059154">
    <property type="entry name" value="Glce_b_sandwich"/>
</dbReference>
<dbReference type="Gene3D" id="2.130.10.10">
    <property type="entry name" value="YVTN repeat-like/Quinoprotein amine dehydrogenase"/>
    <property type="match status" value="1"/>
</dbReference>
<gene>
    <name evidence="17" type="ORF">MEDL_60880</name>
</gene>
<dbReference type="PANTHER" id="PTHR13174">
    <property type="entry name" value="D-GLUCURONYL C5-EPIMERASE"/>
    <property type="match status" value="1"/>
</dbReference>
<dbReference type="GO" id="GO:0047464">
    <property type="term" value="F:heparosan-N-sulfate-glucuronate 5-epimerase activity"/>
    <property type="evidence" value="ECO:0007669"/>
    <property type="project" value="UniProtKB-EC"/>
</dbReference>
<dbReference type="Proteomes" id="UP000683360">
    <property type="component" value="Unassembled WGS sequence"/>
</dbReference>
<protein>
    <recommendedName>
        <fullName evidence="6">heparosan-N-sulfate-glucuronate 5-epimerase</fullName>
        <ecNumber evidence="6">5.1.3.17</ecNumber>
    </recommendedName>
</protein>
<dbReference type="GO" id="GO:0015012">
    <property type="term" value="P:heparan sulfate proteoglycan biosynthetic process"/>
    <property type="evidence" value="ECO:0007669"/>
    <property type="project" value="InterPro"/>
</dbReference>